<dbReference type="OrthoDB" id="425681at2759"/>
<gene>
    <name evidence="3" type="ORF">AK812_SmicGene46573</name>
</gene>
<reference evidence="3 4" key="1">
    <citation type="submission" date="2016-02" db="EMBL/GenBank/DDBJ databases">
        <title>Genome analysis of coral dinoflagellate symbionts highlights evolutionary adaptations to a symbiotic lifestyle.</title>
        <authorList>
            <person name="Aranda M."/>
            <person name="Li Y."/>
            <person name="Liew Y.J."/>
            <person name="Baumgarten S."/>
            <person name="Simakov O."/>
            <person name="Wilson M."/>
            <person name="Piel J."/>
            <person name="Ashoor H."/>
            <person name="Bougouffa S."/>
            <person name="Bajic V.B."/>
            <person name="Ryu T."/>
            <person name="Ravasi T."/>
            <person name="Bayer T."/>
            <person name="Micklem G."/>
            <person name="Kim H."/>
            <person name="Bhak J."/>
            <person name="Lajeunesse T.C."/>
            <person name="Voolstra C.R."/>
        </authorList>
    </citation>
    <scope>NUCLEOTIDE SEQUENCE [LARGE SCALE GENOMIC DNA]</scope>
    <source>
        <strain evidence="3 4">CCMP2467</strain>
    </source>
</reference>
<evidence type="ECO:0000256" key="1">
    <source>
        <dbReference type="SAM" id="MobiDB-lite"/>
    </source>
</evidence>
<organism evidence="3 4">
    <name type="scientific">Symbiodinium microadriaticum</name>
    <name type="common">Dinoflagellate</name>
    <name type="synonym">Zooxanthella microadriatica</name>
    <dbReference type="NCBI Taxonomy" id="2951"/>
    <lineage>
        <taxon>Eukaryota</taxon>
        <taxon>Sar</taxon>
        <taxon>Alveolata</taxon>
        <taxon>Dinophyceae</taxon>
        <taxon>Suessiales</taxon>
        <taxon>Symbiodiniaceae</taxon>
        <taxon>Symbiodinium</taxon>
    </lineage>
</organism>
<feature type="compositionally biased region" description="Polar residues" evidence="1">
    <location>
        <begin position="367"/>
        <end position="380"/>
    </location>
</feature>
<dbReference type="AlphaFoldDB" id="A0A1Q9BTQ3"/>
<dbReference type="InterPro" id="IPR000477">
    <property type="entry name" value="RT_dom"/>
</dbReference>
<sequence length="644" mass="72144">MRPIGLQSPATKSFASALKVAVMEHLQPVVRDLPQYAYLPHRGTTDALLKVHQHFERTAALIAANRIDRFQQKAGKQRSACVGGVSLSLDLSSAFDGVHRPTAYHTMLQHGVDRTTVNIIQSLHQQAQYHFTVGGCTDFVCTTNGIKQGCTIAPSIWAFFTVAVMLKLVEARSMEWLQQVCTLFADDCWGSWLIRTPKDVARAVADIAHIIAVLEDFHLSVNYQKTAVLLRLEGKQAAQALADCTVEKEGNTYLEVDITGVIRLIPIKSQHEYLGTTVSYHHRQDNNTAKRMQAGQLRYQDIRRRFYRYPAKEVTPAEPQQSTADTVNSVPCSFNFALQSPFAGMADTDAQLTEDIYHACFPSGQTPLLQSPVDPNQSFPNKRPRPEFRSRARPGDRRGHNMYHPSPFQAPLPSSAGVSGDTFTQMCRLLLRHEEQLALIRQDRGLIVFVKQDQHSILPALYKASATWNEKKEKAANLEAGLSLKTVLLSCVIRELLSRLQTVTSTEDGKAKLLAAGWINNEGHWLYQRWCAKTKRLIRDEDRTPLTHDNAVRLLTSLRDSLNGDIIHKFAATQPLYKLEEAGHQSATFFLEVSLRGKESDLVHAMLLQLINSSLTHLIGISVKRENGQRCKLAQQVAELVFRG</sequence>
<proteinExistence type="predicted"/>
<protein>
    <recommendedName>
        <fullName evidence="2">Reverse transcriptase domain-containing protein</fullName>
    </recommendedName>
</protein>
<evidence type="ECO:0000313" key="3">
    <source>
        <dbReference type="EMBL" id="OLP74014.1"/>
    </source>
</evidence>
<dbReference type="Pfam" id="PF00078">
    <property type="entry name" value="RVT_1"/>
    <property type="match status" value="1"/>
</dbReference>
<name>A0A1Q9BTQ3_SYMMI</name>
<dbReference type="EMBL" id="LSRX01004387">
    <property type="protein sequence ID" value="OLP74014.1"/>
    <property type="molecule type" value="Genomic_DNA"/>
</dbReference>
<evidence type="ECO:0000313" key="4">
    <source>
        <dbReference type="Proteomes" id="UP000186817"/>
    </source>
</evidence>
<evidence type="ECO:0000259" key="2">
    <source>
        <dbReference type="Pfam" id="PF00078"/>
    </source>
</evidence>
<accession>A0A1Q9BTQ3</accession>
<feature type="domain" description="Reverse transcriptase" evidence="2">
    <location>
        <begin position="1"/>
        <end position="277"/>
    </location>
</feature>
<comment type="caution">
    <text evidence="3">The sequence shown here is derived from an EMBL/GenBank/DDBJ whole genome shotgun (WGS) entry which is preliminary data.</text>
</comment>
<dbReference type="Proteomes" id="UP000186817">
    <property type="component" value="Unassembled WGS sequence"/>
</dbReference>
<dbReference type="PANTHER" id="PTHR19446">
    <property type="entry name" value="REVERSE TRANSCRIPTASES"/>
    <property type="match status" value="1"/>
</dbReference>
<keyword evidence="4" id="KW-1185">Reference proteome</keyword>
<feature type="compositionally biased region" description="Basic and acidic residues" evidence="1">
    <location>
        <begin position="384"/>
        <end position="399"/>
    </location>
</feature>
<feature type="region of interest" description="Disordered" evidence="1">
    <location>
        <begin position="367"/>
        <end position="411"/>
    </location>
</feature>